<dbReference type="KEGG" id="ayw:AYWB_123"/>
<dbReference type="Proteomes" id="UP000001934">
    <property type="component" value="Chromosome"/>
</dbReference>
<organism evidence="1 2">
    <name type="scientific">Aster yellows witches'-broom phytoplasma (strain AYWB)</name>
    <dbReference type="NCBI Taxonomy" id="322098"/>
    <lineage>
        <taxon>Bacteria</taxon>
        <taxon>Bacillati</taxon>
        <taxon>Mycoplasmatota</taxon>
        <taxon>Mollicutes</taxon>
        <taxon>Acholeplasmatales</taxon>
        <taxon>Acholeplasmataceae</taxon>
        <taxon>Candidatus Phytoplasma</taxon>
        <taxon>16SrI (Aster yellows group)</taxon>
    </lineage>
</organism>
<name>Q2NK03_AYWBP</name>
<dbReference type="STRING" id="322098.AYWB_123"/>
<dbReference type="AlphaFoldDB" id="Q2NK03"/>
<sequence length="61" mass="7596">MLFFYLNNKLVFVFFTNTQNDFNYFDRIIKLDNNHIIEDISNKKTFRNPHFICQLFTHIYQ</sequence>
<proteinExistence type="predicted"/>
<dbReference type="EMBL" id="CP000061">
    <property type="protein sequence ID" value="ABC65240.1"/>
    <property type="molecule type" value="Genomic_DNA"/>
</dbReference>
<accession>Q2NK03</accession>
<reference evidence="1 2" key="1">
    <citation type="journal article" date="2006" name="J. Bacteriol.">
        <title>Living with genome instability: the adaptation of phytoplasmas to diverse environments of their insect and plant hosts.</title>
        <authorList>
            <person name="Bai X."/>
            <person name="Zhang J."/>
            <person name="Ewing A."/>
            <person name="Miller S.A."/>
            <person name="Jancso Radek A."/>
            <person name="Shevchenko D.V."/>
            <person name="Tsukerman K."/>
            <person name="Walunas T."/>
            <person name="Lapidus A."/>
            <person name="Campbell J.W."/>
            <person name="Hogenhout S.A."/>
        </authorList>
    </citation>
    <scope>NUCLEOTIDE SEQUENCE [LARGE SCALE GENOMIC DNA]</scope>
    <source>
        <strain evidence="1 2">AYWB</strain>
    </source>
</reference>
<evidence type="ECO:0000313" key="2">
    <source>
        <dbReference type="Proteomes" id="UP000001934"/>
    </source>
</evidence>
<evidence type="ECO:0000313" key="1">
    <source>
        <dbReference type="EMBL" id="ABC65240.1"/>
    </source>
</evidence>
<gene>
    <name evidence="1" type="ordered locus">AYWB_123</name>
</gene>
<protein>
    <submittedName>
        <fullName evidence="1">Uncharacterized protein</fullName>
    </submittedName>
</protein>
<dbReference type="HOGENOM" id="CLU_2912438_0_0_14"/>
<keyword evidence="2" id="KW-1185">Reference proteome</keyword>